<dbReference type="RefSeq" id="WP_279929406.1">
    <property type="nucleotide sequence ID" value="NZ_JARWBG010000021.1"/>
</dbReference>
<gene>
    <name evidence="2" type="ORF">QCN29_18590</name>
</gene>
<proteinExistence type="predicted"/>
<keyword evidence="1" id="KW-0732">Signal</keyword>
<evidence type="ECO:0000313" key="3">
    <source>
        <dbReference type="Proteomes" id="UP001223144"/>
    </source>
</evidence>
<sequence length="327" mass="34198">MFSRARRRTTSAAAAGLTLLTAAALLTGLAPGAATAAGAAPDSAAAADAARGRTEAAASEDRRNSYTVVATADDLVVPAVARPGPASFAVSTTDATAGQIGLVRLRRPDALEDFRTGLRMSFSDDRDESVRGAALLSASAELLGGALTKPGHPVTFTQLLRPGSYLLIEYKDFQNRELPVGEERIGTLAVSGGPAGRPPAPRAVVASYDRPGAGARYLTPRTLRAGEPLLFFNALDQVNEAAFYKLHPGKTAEDVHRFFVAVDNHDWSVPPPFPLGSVGTPPVSPGRSVVVRVPFTPGEYALVTWVADVRDGHKLAAKGTHTVVTVE</sequence>
<feature type="signal peptide" evidence="1">
    <location>
        <begin position="1"/>
        <end position="36"/>
    </location>
</feature>
<feature type="chain" id="PRO_5045054223" evidence="1">
    <location>
        <begin position="37"/>
        <end position="327"/>
    </location>
</feature>
<keyword evidence="3" id="KW-1185">Reference proteome</keyword>
<organism evidence="2 3">
    <name type="scientific">Streptomyces chengmaiensis</name>
    <dbReference type="NCBI Taxonomy" id="3040919"/>
    <lineage>
        <taxon>Bacteria</taxon>
        <taxon>Bacillati</taxon>
        <taxon>Actinomycetota</taxon>
        <taxon>Actinomycetes</taxon>
        <taxon>Kitasatosporales</taxon>
        <taxon>Streptomycetaceae</taxon>
        <taxon>Streptomyces</taxon>
    </lineage>
</organism>
<accession>A0ABT6HQY9</accession>
<name>A0ABT6HQY9_9ACTN</name>
<reference evidence="2 3" key="1">
    <citation type="submission" date="2023-04" db="EMBL/GenBank/DDBJ databases">
        <title>Streptomyces chengmaiensis sp. nov. isolated from the stem of mangrove plant in Hainan.</title>
        <authorList>
            <person name="Huang X."/>
            <person name="Zhou S."/>
            <person name="Chu X."/>
            <person name="Xie Y."/>
            <person name="Lin Y."/>
        </authorList>
    </citation>
    <scope>NUCLEOTIDE SEQUENCE [LARGE SCALE GENOMIC DNA]</scope>
    <source>
        <strain evidence="2 3">HNM0663</strain>
    </source>
</reference>
<dbReference type="EMBL" id="JARWBG010000021">
    <property type="protein sequence ID" value="MDH2390760.1"/>
    <property type="molecule type" value="Genomic_DNA"/>
</dbReference>
<comment type="caution">
    <text evidence="2">The sequence shown here is derived from an EMBL/GenBank/DDBJ whole genome shotgun (WGS) entry which is preliminary data.</text>
</comment>
<protein>
    <submittedName>
        <fullName evidence="2">Uncharacterized protein</fullName>
    </submittedName>
</protein>
<evidence type="ECO:0000313" key="2">
    <source>
        <dbReference type="EMBL" id="MDH2390760.1"/>
    </source>
</evidence>
<evidence type="ECO:0000256" key="1">
    <source>
        <dbReference type="SAM" id="SignalP"/>
    </source>
</evidence>
<dbReference type="Proteomes" id="UP001223144">
    <property type="component" value="Unassembled WGS sequence"/>
</dbReference>